<feature type="region of interest" description="Disordered" evidence="1">
    <location>
        <begin position="46"/>
        <end position="82"/>
    </location>
</feature>
<feature type="compositionally biased region" description="Low complexity" evidence="1">
    <location>
        <begin position="49"/>
        <end position="59"/>
    </location>
</feature>
<organism evidence="2 3">
    <name type="scientific">Dermatophagoides pteronyssinus</name>
    <name type="common">European house dust mite</name>
    <dbReference type="NCBI Taxonomy" id="6956"/>
    <lineage>
        <taxon>Eukaryota</taxon>
        <taxon>Metazoa</taxon>
        <taxon>Ecdysozoa</taxon>
        <taxon>Arthropoda</taxon>
        <taxon>Chelicerata</taxon>
        <taxon>Arachnida</taxon>
        <taxon>Acari</taxon>
        <taxon>Acariformes</taxon>
        <taxon>Sarcoptiformes</taxon>
        <taxon>Astigmata</taxon>
        <taxon>Psoroptidia</taxon>
        <taxon>Analgoidea</taxon>
        <taxon>Pyroglyphidae</taxon>
        <taxon>Dermatophagoidinae</taxon>
        <taxon>Dermatophagoides</taxon>
    </lineage>
</organism>
<accession>A0A6P6XUX9</accession>
<gene>
    <name evidence="3" type="primary">LOC113791122</name>
</gene>
<evidence type="ECO:0000313" key="2">
    <source>
        <dbReference type="Proteomes" id="UP000515146"/>
    </source>
</evidence>
<dbReference type="InParanoid" id="A0A6P6XUX9"/>
<dbReference type="Proteomes" id="UP000515146">
    <property type="component" value="Unplaced"/>
</dbReference>
<evidence type="ECO:0000313" key="3">
    <source>
        <dbReference type="RefSeq" id="XP_027196656.1"/>
    </source>
</evidence>
<proteinExistence type="predicted"/>
<dbReference type="AlphaFoldDB" id="A0A6P6XUX9"/>
<protein>
    <submittedName>
        <fullName evidence="3">Uncharacterized protein LOC113791122</fullName>
    </submittedName>
</protein>
<feature type="compositionally biased region" description="Polar residues" evidence="1">
    <location>
        <begin position="65"/>
        <end position="75"/>
    </location>
</feature>
<dbReference type="KEGG" id="dpte:113791122"/>
<keyword evidence="2" id="KW-1185">Reference proteome</keyword>
<sequence length="82" mass="9259">MEAWFDTIRPIRIPRPKLMSNRTTIDINILDDHGNQEHMAPSITSMALNSSSNGNHNNSDMIVTKMNNGSINNESYPREPCC</sequence>
<name>A0A6P6XUX9_DERPT</name>
<reference evidence="3" key="1">
    <citation type="submission" date="2025-08" db="UniProtKB">
        <authorList>
            <consortium name="RefSeq"/>
        </authorList>
    </citation>
    <scope>IDENTIFICATION</scope>
    <source>
        <strain evidence="3">Airmid</strain>
    </source>
</reference>
<dbReference type="RefSeq" id="XP_027196656.1">
    <property type="nucleotide sequence ID" value="XM_027340855.1"/>
</dbReference>
<evidence type="ECO:0000256" key="1">
    <source>
        <dbReference type="SAM" id="MobiDB-lite"/>
    </source>
</evidence>